<organism evidence="2">
    <name type="scientific">uncultured Gemmatimonadota bacterium</name>
    <dbReference type="NCBI Taxonomy" id="203437"/>
    <lineage>
        <taxon>Bacteria</taxon>
        <taxon>Pseudomonadati</taxon>
        <taxon>Gemmatimonadota</taxon>
        <taxon>environmental samples</taxon>
    </lineage>
</organism>
<feature type="non-terminal residue" evidence="2">
    <location>
        <position position="1"/>
    </location>
</feature>
<dbReference type="EMBL" id="CADCTV010000043">
    <property type="protein sequence ID" value="CAA9296998.1"/>
    <property type="molecule type" value="Genomic_DNA"/>
</dbReference>
<feature type="compositionally biased region" description="Basic residues" evidence="1">
    <location>
        <begin position="1"/>
        <end position="17"/>
    </location>
</feature>
<evidence type="ECO:0000256" key="1">
    <source>
        <dbReference type="SAM" id="MobiDB-lite"/>
    </source>
</evidence>
<gene>
    <name evidence="2" type="ORF">AVDCRST_MAG89-198</name>
</gene>
<evidence type="ECO:0000313" key="2">
    <source>
        <dbReference type="EMBL" id="CAA9296998.1"/>
    </source>
</evidence>
<proteinExistence type="predicted"/>
<reference evidence="2" key="1">
    <citation type="submission" date="2020-02" db="EMBL/GenBank/DDBJ databases">
        <authorList>
            <person name="Meier V. D."/>
        </authorList>
    </citation>
    <scope>NUCLEOTIDE SEQUENCE</scope>
    <source>
        <strain evidence="2">AVDCRST_MAG89</strain>
    </source>
</reference>
<feature type="region of interest" description="Disordered" evidence="1">
    <location>
        <begin position="1"/>
        <end position="95"/>
    </location>
</feature>
<feature type="compositionally biased region" description="Basic residues" evidence="1">
    <location>
        <begin position="50"/>
        <end position="84"/>
    </location>
</feature>
<feature type="non-terminal residue" evidence="2">
    <location>
        <position position="95"/>
    </location>
</feature>
<accession>A0A6J4K7D1</accession>
<feature type="compositionally biased region" description="Basic residues" evidence="1">
    <location>
        <begin position="34"/>
        <end position="43"/>
    </location>
</feature>
<sequence>DARRLGRHRGSERRSRFRAAGGGRSAAPSNVRLRALRHRRGAVRRPGAGVRHRRRRRGRHLRRHPGPAAHRCHRSHGERHRRRAWLPGRGLHEAV</sequence>
<protein>
    <submittedName>
        <fullName evidence="2">Uncharacterized protein</fullName>
    </submittedName>
</protein>
<name>A0A6J4K7D1_9BACT</name>
<dbReference type="AlphaFoldDB" id="A0A6J4K7D1"/>